<keyword evidence="3" id="KW-0378">Hydrolase</keyword>
<dbReference type="PROSITE" id="PS51770">
    <property type="entry name" value="HOTDOG_ACOT"/>
    <property type="match status" value="2"/>
</dbReference>
<keyword evidence="2" id="KW-0677">Repeat</keyword>
<evidence type="ECO:0000256" key="2">
    <source>
        <dbReference type="ARBA" id="ARBA00022737"/>
    </source>
</evidence>
<reference evidence="6" key="1">
    <citation type="submission" date="2020-03" db="EMBL/GenBank/DDBJ databases">
        <title>Transcriptomic Profiling of the Digestive Tract of the Rat Flea, Xenopsylla cheopis, Following Blood Feeding and Infection with Yersinia pestis.</title>
        <authorList>
            <person name="Bland D.M."/>
            <person name="Martens C.A."/>
            <person name="Virtaneva K."/>
            <person name="Kanakabandi K."/>
            <person name="Long D."/>
            <person name="Rosenke R."/>
            <person name="Saturday G.A."/>
            <person name="Hoyt F.H."/>
            <person name="Bruno D.P."/>
            <person name="Ribeiro J.M.C."/>
            <person name="Hinnebusch J."/>
        </authorList>
    </citation>
    <scope>NUCLEOTIDE SEQUENCE</scope>
</reference>
<dbReference type="GO" id="GO:0006637">
    <property type="term" value="P:acyl-CoA metabolic process"/>
    <property type="evidence" value="ECO:0007669"/>
    <property type="project" value="TreeGrafter"/>
</dbReference>
<proteinExistence type="inferred from homology"/>
<dbReference type="GO" id="GO:0047617">
    <property type="term" value="F:fatty acyl-CoA hydrolase activity"/>
    <property type="evidence" value="ECO:0007669"/>
    <property type="project" value="TreeGrafter"/>
</dbReference>
<evidence type="ECO:0000256" key="4">
    <source>
        <dbReference type="ARBA" id="ARBA00022946"/>
    </source>
</evidence>
<organism evidence="6">
    <name type="scientific">Xenopsylla cheopis</name>
    <name type="common">Oriental rat flea</name>
    <name type="synonym">Pulex cheopis</name>
    <dbReference type="NCBI Taxonomy" id="163159"/>
    <lineage>
        <taxon>Eukaryota</taxon>
        <taxon>Metazoa</taxon>
        <taxon>Ecdysozoa</taxon>
        <taxon>Arthropoda</taxon>
        <taxon>Hexapoda</taxon>
        <taxon>Insecta</taxon>
        <taxon>Pterygota</taxon>
        <taxon>Neoptera</taxon>
        <taxon>Endopterygota</taxon>
        <taxon>Siphonaptera</taxon>
        <taxon>Pulicidae</taxon>
        <taxon>Xenopsyllinae</taxon>
        <taxon>Xenopsylla</taxon>
    </lineage>
</organism>
<dbReference type="EMBL" id="GIIL01002166">
    <property type="protein sequence ID" value="NOV45892.1"/>
    <property type="molecule type" value="Transcribed_RNA"/>
</dbReference>
<dbReference type="FunFam" id="3.10.129.10:FF:000051">
    <property type="entry name" value="Acyl-coa thioesterase"/>
    <property type="match status" value="1"/>
</dbReference>
<keyword evidence="4" id="KW-0809">Transit peptide</keyword>
<dbReference type="Gene3D" id="3.10.129.10">
    <property type="entry name" value="Hotdog Thioesterase"/>
    <property type="match status" value="2"/>
</dbReference>
<dbReference type="InterPro" id="IPR033120">
    <property type="entry name" value="HOTDOG_ACOT"/>
</dbReference>
<evidence type="ECO:0000313" key="6">
    <source>
        <dbReference type="EMBL" id="NOV45892.1"/>
    </source>
</evidence>
<dbReference type="SUPFAM" id="SSF54637">
    <property type="entry name" value="Thioesterase/thiol ester dehydrase-isomerase"/>
    <property type="match status" value="2"/>
</dbReference>
<evidence type="ECO:0000256" key="1">
    <source>
        <dbReference type="ARBA" id="ARBA00010458"/>
    </source>
</evidence>
<feature type="domain" description="HotDog ACOT-type" evidence="5">
    <location>
        <begin position="303"/>
        <end position="415"/>
    </location>
</feature>
<dbReference type="CDD" id="cd03442">
    <property type="entry name" value="BFIT_BACH"/>
    <property type="match status" value="2"/>
</dbReference>
<sequence length="447" mass="51500">MNHNFKVISNFKIEDKKINIVKTLKPGSKICIQRSQLKPLPIESFKQTNDTMQDVKSRLMRIMGVEPGFKPLLQSREHLSKFTPKSQAELPTRSMQDSFTSAIIPLSTDTTLQDKYVTFLGHVRLGRLMEDMDLFAVWVVNKHLMIPNLQEGTPLPYTLVTVLVDEIDFTDYIPKHDADIRLSGHVSWVGKSSVEVVVWLEQQSHGSWQKITRALFLMAARNPSNTGAAIVNPLEPSTDEEKQIFEGGLNRKMRRQKISQESLFKVIPNESEQRTIHDLFIQTIESNEQFTSRSLPPSSMWMEDAKLSNLVFSHPEDRNLHNKVFGGFLMRHALELSWAAGYLHSKHRPKLEHISDISFHKPVDVSSLLRMHAYIVYTELKYMQIVVYTDVYDPNTGSSNTTNVFHYTYSVPDKMQQVIPKTYHEAMMYLDGRRRFQHVKNLNTLGV</sequence>
<accession>A0A6M2DHX6</accession>
<dbReference type="PANTHER" id="PTHR12655:SF0">
    <property type="entry name" value="ACYL-COENZYME A THIOESTERASE 9, MITOCHONDRIAL"/>
    <property type="match status" value="1"/>
</dbReference>
<feature type="domain" description="HotDog ACOT-type" evidence="5">
    <location>
        <begin position="102"/>
        <end position="224"/>
    </location>
</feature>
<dbReference type="GO" id="GO:0005739">
    <property type="term" value="C:mitochondrion"/>
    <property type="evidence" value="ECO:0007669"/>
    <property type="project" value="TreeGrafter"/>
</dbReference>
<dbReference type="FunFam" id="3.10.129.10:FF:000012">
    <property type="entry name" value="Acyl-coenzyme A thioesterase 9, mitochondrial"/>
    <property type="match status" value="1"/>
</dbReference>
<dbReference type="AlphaFoldDB" id="A0A6M2DHX6"/>
<evidence type="ECO:0000256" key="3">
    <source>
        <dbReference type="ARBA" id="ARBA00022801"/>
    </source>
</evidence>
<name>A0A6M2DHX6_XENCH</name>
<evidence type="ECO:0000259" key="5">
    <source>
        <dbReference type="PROSITE" id="PS51770"/>
    </source>
</evidence>
<comment type="similarity">
    <text evidence="1">Belongs to the acyl coenzyme A hydrolase family.</text>
</comment>
<dbReference type="PANTHER" id="PTHR12655">
    <property type="entry name" value="ACYL-COA THIOESTERASE"/>
    <property type="match status" value="1"/>
</dbReference>
<dbReference type="InterPro" id="IPR029069">
    <property type="entry name" value="HotDog_dom_sf"/>
</dbReference>
<protein>
    <submittedName>
        <fullName evidence="6">Putative acyl-coa thioesterase</fullName>
    </submittedName>
</protein>